<dbReference type="HOGENOM" id="CLU_403256_0_0_9"/>
<dbReference type="InParanoid" id="C2KY97"/>
<organism evidence="8 9">
    <name type="scientific">Oribacterium sinus F0268</name>
    <dbReference type="NCBI Taxonomy" id="585501"/>
    <lineage>
        <taxon>Bacteria</taxon>
        <taxon>Bacillati</taxon>
        <taxon>Bacillota</taxon>
        <taxon>Clostridia</taxon>
        <taxon>Lachnospirales</taxon>
        <taxon>Lachnospiraceae</taxon>
        <taxon>Oribacterium</taxon>
    </lineage>
</organism>
<evidence type="ECO:0000256" key="5">
    <source>
        <dbReference type="ARBA" id="ARBA00023136"/>
    </source>
</evidence>
<evidence type="ECO:0000313" key="9">
    <source>
        <dbReference type="Proteomes" id="UP000004121"/>
    </source>
</evidence>
<dbReference type="eggNOG" id="COG0699">
    <property type="taxonomic scope" value="Bacteria"/>
</dbReference>
<dbReference type="GO" id="GO:0016020">
    <property type="term" value="C:membrane"/>
    <property type="evidence" value="ECO:0007669"/>
    <property type="project" value="UniProtKB-SubCell"/>
</dbReference>
<keyword evidence="3" id="KW-0378">Hydrolase</keyword>
<gene>
    <name evidence="8" type="ORF">HMPREF6123_1466</name>
</gene>
<keyword evidence="5" id="KW-0472">Membrane</keyword>
<reference evidence="8 9" key="1">
    <citation type="submission" date="2009-04" db="EMBL/GenBank/DDBJ databases">
        <authorList>
            <person name="Qin X."/>
            <person name="Bachman B."/>
            <person name="Battles P."/>
            <person name="Bell A."/>
            <person name="Bess C."/>
            <person name="Bickham C."/>
            <person name="Chaboub L."/>
            <person name="Chen D."/>
            <person name="Coyle M."/>
            <person name="Deiros D.R."/>
            <person name="Dinh H."/>
            <person name="Forbes L."/>
            <person name="Fowler G."/>
            <person name="Francisco L."/>
            <person name="Fu Q."/>
            <person name="Gubbala S."/>
            <person name="Hale W."/>
            <person name="Han Y."/>
            <person name="Hemphill L."/>
            <person name="Highlander S.K."/>
            <person name="Hirani K."/>
            <person name="Hogues M."/>
            <person name="Jackson L."/>
            <person name="Jakkamsetti A."/>
            <person name="Javaid M."/>
            <person name="Jiang H."/>
            <person name="Korchina V."/>
            <person name="Kovar C."/>
            <person name="Lara F."/>
            <person name="Lee S."/>
            <person name="Mata R."/>
            <person name="Mathew T."/>
            <person name="Moen C."/>
            <person name="Morales K."/>
            <person name="Munidasa M."/>
            <person name="Nazareth L."/>
            <person name="Ngo R."/>
            <person name="Nguyen L."/>
            <person name="Okwuonu G."/>
            <person name="Ongeri F."/>
            <person name="Patil S."/>
            <person name="Petrosino J."/>
            <person name="Pham C."/>
            <person name="Pham P."/>
            <person name="Pu L.-L."/>
            <person name="Puazo M."/>
            <person name="Raj R."/>
            <person name="Reid J."/>
            <person name="Rouhana J."/>
            <person name="Saada N."/>
            <person name="Shang Y."/>
            <person name="Simmons D."/>
            <person name="Thornton R."/>
            <person name="Warren J."/>
            <person name="Weissenberger G."/>
            <person name="Zhang J."/>
            <person name="Zhang L."/>
            <person name="Zhou C."/>
            <person name="Zhu D."/>
            <person name="Muzny D."/>
            <person name="Worley K."/>
            <person name="Gibbs R."/>
        </authorList>
    </citation>
    <scope>NUCLEOTIDE SEQUENCE [LARGE SCALE GENOMIC DNA]</scope>
    <source>
        <strain evidence="8 9">F0268</strain>
    </source>
</reference>
<dbReference type="PANTHER" id="PTHR10465:SF0">
    <property type="entry name" value="SARCALUMENIN"/>
    <property type="match status" value="1"/>
</dbReference>
<dbReference type="EMBL" id="ACKX01000151">
    <property type="protein sequence ID" value="EEJ51248.1"/>
    <property type="molecule type" value="Genomic_DNA"/>
</dbReference>
<dbReference type="InterPro" id="IPR027094">
    <property type="entry name" value="Mitofusin_fam"/>
</dbReference>
<dbReference type="Gene3D" id="3.40.50.300">
    <property type="entry name" value="P-loop containing nucleotide triphosphate hydrolases"/>
    <property type="match status" value="1"/>
</dbReference>
<evidence type="ECO:0000256" key="4">
    <source>
        <dbReference type="ARBA" id="ARBA00023134"/>
    </source>
</evidence>
<feature type="domain" description="Dynamin N-terminal" evidence="7">
    <location>
        <begin position="50"/>
        <end position="270"/>
    </location>
</feature>
<evidence type="ECO:0000313" key="8">
    <source>
        <dbReference type="EMBL" id="EEJ51248.1"/>
    </source>
</evidence>
<keyword evidence="9" id="KW-1185">Reference proteome</keyword>
<keyword evidence="6" id="KW-0175">Coiled coil</keyword>
<proteinExistence type="predicted"/>
<evidence type="ECO:0000256" key="6">
    <source>
        <dbReference type="SAM" id="Coils"/>
    </source>
</evidence>
<dbReference type="Pfam" id="PF00350">
    <property type="entry name" value="Dynamin_N"/>
    <property type="match status" value="1"/>
</dbReference>
<evidence type="ECO:0000256" key="3">
    <source>
        <dbReference type="ARBA" id="ARBA00022801"/>
    </source>
</evidence>
<dbReference type="RefSeq" id="WP_007156612.1">
    <property type="nucleotide sequence ID" value="NZ_GG668534.1"/>
</dbReference>
<comment type="subcellular location">
    <subcellularLocation>
        <location evidence="1">Membrane</location>
    </subcellularLocation>
</comment>
<dbReference type="AlphaFoldDB" id="C2KY97"/>
<dbReference type="InterPro" id="IPR027417">
    <property type="entry name" value="P-loop_NTPase"/>
</dbReference>
<dbReference type="InterPro" id="IPR045063">
    <property type="entry name" value="Dynamin_N"/>
</dbReference>
<evidence type="ECO:0000259" key="7">
    <source>
        <dbReference type="Pfam" id="PF00350"/>
    </source>
</evidence>
<dbReference type="Proteomes" id="UP000004121">
    <property type="component" value="Unassembled WGS sequence"/>
</dbReference>
<keyword evidence="2" id="KW-0547">Nucleotide-binding</keyword>
<evidence type="ECO:0000256" key="1">
    <source>
        <dbReference type="ARBA" id="ARBA00004370"/>
    </source>
</evidence>
<name>C2KY97_9FIRM</name>
<sequence length="682" mass="78636">MISKDYKQNKKQVLKFYEDYISACKLADIKQNSSIDKQAEKIRNEIFNLMILGEAKSGKSTFINAFLGCEVVPMDVRQCTSAIIKIRRGDKFELVAKTAGGGKSVVNGFDKIQKFLKDHAAISDEYRSIPLTTINNELLITYKGRNIPNNVLDEFLEMEVKDNIFNLDIDEYNSKIKKYINEQAPKWKEIITEMEITYHLPEAMQGITMIDSPGVGAGGNVGKIAEDYIDNANAIIFVKSLSGQAVESQSFMNFLRNNCAERKKDSLFLVLTGKSTLQGHDFARIKEQTVEMYKNDIKEEKILFVDSKMQLFLNKCLELGTEEKINAFYDQLEEEENDFAPASKAWLKSSGDVDSYKEKMEDASNFRSVLTAIEKFARVANYLQLIDFLDALVREYEHYKGIFKEALKIAEENVNDPDSLEDRIKEKKNELNDVYNKINHNIYEIYKNYTDNLNGEGIIANRADQKREVYKEKLKKFKALEEGQIDDQTFSSLKKVTMDSIADSKEFRQELAQNFLGDCNEKLIEYTDDPSKIPAEAYIPNFTETDFDSINEEAKDGTSGYKDVEDGVTFLKTTSKVPYHNLKKHVHLVVDSIDRRLDDEIVPKMVDNVMNYVEKCRDIYMNKLKERKESLEKEYQKLLDDKDDNEKQLKNAKELRDKYNSCIDAISELDEERKELKNYVGE</sequence>
<dbReference type="GO" id="GO:0008053">
    <property type="term" value="P:mitochondrial fusion"/>
    <property type="evidence" value="ECO:0007669"/>
    <property type="project" value="TreeGrafter"/>
</dbReference>
<protein>
    <recommendedName>
        <fullName evidence="7">Dynamin N-terminal domain-containing protein</fullName>
    </recommendedName>
</protein>
<dbReference type="PANTHER" id="PTHR10465">
    <property type="entry name" value="TRANSMEMBRANE GTPASE FZO1"/>
    <property type="match status" value="1"/>
</dbReference>
<feature type="coiled-coil region" evidence="6">
    <location>
        <begin position="621"/>
        <end position="672"/>
    </location>
</feature>
<keyword evidence="4" id="KW-0342">GTP-binding</keyword>
<dbReference type="GO" id="GO:0005525">
    <property type="term" value="F:GTP binding"/>
    <property type="evidence" value="ECO:0007669"/>
    <property type="project" value="UniProtKB-KW"/>
</dbReference>
<dbReference type="STRING" id="585501.HMPREF6123_1466"/>
<dbReference type="GO" id="GO:0003924">
    <property type="term" value="F:GTPase activity"/>
    <property type="evidence" value="ECO:0007669"/>
    <property type="project" value="InterPro"/>
</dbReference>
<comment type="caution">
    <text evidence="8">The sequence shown here is derived from an EMBL/GenBank/DDBJ whole genome shotgun (WGS) entry which is preliminary data.</text>
</comment>
<dbReference type="OrthoDB" id="9802035at2"/>
<evidence type="ECO:0000256" key="2">
    <source>
        <dbReference type="ARBA" id="ARBA00022741"/>
    </source>
</evidence>
<dbReference type="SUPFAM" id="SSF52540">
    <property type="entry name" value="P-loop containing nucleoside triphosphate hydrolases"/>
    <property type="match status" value="1"/>
</dbReference>
<accession>C2KY97</accession>